<name>A0A0F9PKA9_9ZZZZ</name>
<comment type="caution">
    <text evidence="1">The sequence shown here is derived from an EMBL/GenBank/DDBJ whole genome shotgun (WGS) entry which is preliminary data.</text>
</comment>
<dbReference type="EMBL" id="LAZR01005255">
    <property type="protein sequence ID" value="KKN01486.1"/>
    <property type="molecule type" value="Genomic_DNA"/>
</dbReference>
<gene>
    <name evidence="1" type="ORF">LCGC14_1127150</name>
</gene>
<evidence type="ECO:0000313" key="1">
    <source>
        <dbReference type="EMBL" id="KKN01486.1"/>
    </source>
</evidence>
<proteinExistence type="predicted"/>
<dbReference type="AlphaFoldDB" id="A0A0F9PKA9"/>
<organism evidence="1">
    <name type="scientific">marine sediment metagenome</name>
    <dbReference type="NCBI Taxonomy" id="412755"/>
    <lineage>
        <taxon>unclassified sequences</taxon>
        <taxon>metagenomes</taxon>
        <taxon>ecological metagenomes</taxon>
    </lineage>
</organism>
<accession>A0A0F9PKA9</accession>
<sequence length="74" mass="8457">MKFRLEKEEEGIVEVWLEIQGKDVILMVGRNGGDDSWDIIKLQQNGKLARCEGIDEDNVEGLQVDNKGRIKLDE</sequence>
<protein>
    <submittedName>
        <fullName evidence="1">Uncharacterized protein</fullName>
    </submittedName>
</protein>
<reference evidence="1" key="1">
    <citation type="journal article" date="2015" name="Nature">
        <title>Complex archaea that bridge the gap between prokaryotes and eukaryotes.</title>
        <authorList>
            <person name="Spang A."/>
            <person name="Saw J.H."/>
            <person name="Jorgensen S.L."/>
            <person name="Zaremba-Niedzwiedzka K."/>
            <person name="Martijn J."/>
            <person name="Lind A.E."/>
            <person name="van Eijk R."/>
            <person name="Schleper C."/>
            <person name="Guy L."/>
            <person name="Ettema T.J."/>
        </authorList>
    </citation>
    <scope>NUCLEOTIDE SEQUENCE</scope>
</reference>